<feature type="compositionally biased region" description="Basic and acidic residues" evidence="1">
    <location>
        <begin position="38"/>
        <end position="47"/>
    </location>
</feature>
<sequence>MTGWSRDQPAADDNNDQAAPAPIYIYASTDELNFARLKIADEHDHADQQTPALGPTSRRPQTPSSFSGHVDRPEGRGSPSGPLAVHTLNVNNPTGTIHIYNIAGSGGGNVGPTTLLPHRPGPPAGNALPPQPSNSTPHKRAIPKQPTSSQPSPSRVRLTAEGQAIRDEIIRNTLAEVCTGSQSGSPGHPMAVPETGRSPGRHGDGTEPGPVSAPPSSILGDGL</sequence>
<evidence type="ECO:0000313" key="2">
    <source>
        <dbReference type="EMBL" id="TBU22473.1"/>
    </source>
</evidence>
<feature type="region of interest" description="Disordered" evidence="1">
    <location>
        <begin position="1"/>
        <end position="22"/>
    </location>
</feature>
<dbReference type="Proteomes" id="UP000292957">
    <property type="component" value="Unassembled WGS sequence"/>
</dbReference>
<protein>
    <submittedName>
        <fullName evidence="2">Uncharacterized protein</fullName>
    </submittedName>
</protein>
<feature type="region of interest" description="Disordered" evidence="1">
    <location>
        <begin position="110"/>
        <end position="158"/>
    </location>
</feature>
<feature type="compositionally biased region" description="Polar residues" evidence="1">
    <location>
        <begin position="58"/>
        <end position="67"/>
    </location>
</feature>
<dbReference type="AlphaFoldDB" id="A0A4V2JYX9"/>
<name>A0A4V2JYX9_9APHY</name>
<feature type="compositionally biased region" description="Low complexity" evidence="1">
    <location>
        <begin position="143"/>
        <end position="154"/>
    </location>
</feature>
<gene>
    <name evidence="2" type="ORF">BD311DRAFT_811473</name>
</gene>
<proteinExistence type="predicted"/>
<evidence type="ECO:0000256" key="1">
    <source>
        <dbReference type="SAM" id="MobiDB-lite"/>
    </source>
</evidence>
<dbReference type="EMBL" id="ML143540">
    <property type="protein sequence ID" value="TBU22473.1"/>
    <property type="molecule type" value="Genomic_DNA"/>
</dbReference>
<feature type="region of interest" description="Disordered" evidence="1">
    <location>
        <begin position="38"/>
        <end position="89"/>
    </location>
</feature>
<feature type="compositionally biased region" description="Low complexity" evidence="1">
    <location>
        <begin position="7"/>
        <end position="22"/>
    </location>
</feature>
<accession>A0A4V2JYX9</accession>
<feature type="region of interest" description="Disordered" evidence="1">
    <location>
        <begin position="174"/>
        <end position="223"/>
    </location>
</feature>
<organism evidence="2">
    <name type="scientific">Dichomitus squalens</name>
    <dbReference type="NCBI Taxonomy" id="114155"/>
    <lineage>
        <taxon>Eukaryota</taxon>
        <taxon>Fungi</taxon>
        <taxon>Dikarya</taxon>
        <taxon>Basidiomycota</taxon>
        <taxon>Agaricomycotina</taxon>
        <taxon>Agaricomycetes</taxon>
        <taxon>Polyporales</taxon>
        <taxon>Polyporaceae</taxon>
        <taxon>Dichomitus</taxon>
    </lineage>
</organism>
<reference evidence="2" key="1">
    <citation type="submission" date="2019-01" db="EMBL/GenBank/DDBJ databases">
        <title>Draft genome sequences of three monokaryotic isolates of the white-rot basidiomycete fungus Dichomitus squalens.</title>
        <authorList>
            <consortium name="DOE Joint Genome Institute"/>
            <person name="Lopez S.C."/>
            <person name="Andreopoulos B."/>
            <person name="Pangilinan J."/>
            <person name="Lipzen A."/>
            <person name="Riley R."/>
            <person name="Ahrendt S."/>
            <person name="Ng V."/>
            <person name="Barry K."/>
            <person name="Daum C."/>
            <person name="Grigoriev I.V."/>
            <person name="Hilden K.S."/>
            <person name="Makela M.R."/>
            <person name="de Vries R.P."/>
        </authorList>
    </citation>
    <scope>NUCLEOTIDE SEQUENCE [LARGE SCALE GENOMIC DNA]</scope>
    <source>
        <strain evidence="2">OM18370.1</strain>
    </source>
</reference>